<feature type="region of interest" description="Disordered" evidence="1">
    <location>
        <begin position="57"/>
        <end position="78"/>
    </location>
</feature>
<dbReference type="Proteomes" id="UP001303222">
    <property type="component" value="Unassembled WGS sequence"/>
</dbReference>
<evidence type="ECO:0000313" key="2">
    <source>
        <dbReference type="EMBL" id="KAK3947590.1"/>
    </source>
</evidence>
<accession>A0AAN6NKL6</accession>
<gene>
    <name evidence="2" type="ORF">QBC32DRAFT_270487</name>
</gene>
<protein>
    <submittedName>
        <fullName evidence="2">Uncharacterized protein</fullName>
    </submittedName>
</protein>
<keyword evidence="3" id="KW-1185">Reference proteome</keyword>
<comment type="caution">
    <text evidence="2">The sequence shown here is derived from an EMBL/GenBank/DDBJ whole genome shotgun (WGS) entry which is preliminary data.</text>
</comment>
<evidence type="ECO:0000313" key="3">
    <source>
        <dbReference type="Proteomes" id="UP001303222"/>
    </source>
</evidence>
<evidence type="ECO:0000256" key="1">
    <source>
        <dbReference type="SAM" id="MobiDB-lite"/>
    </source>
</evidence>
<dbReference type="EMBL" id="MU859334">
    <property type="protein sequence ID" value="KAK3947590.1"/>
    <property type="molecule type" value="Genomic_DNA"/>
</dbReference>
<dbReference type="AlphaFoldDB" id="A0AAN6NKL6"/>
<proteinExistence type="predicted"/>
<sequence>MFTKLLLCNLDQLSDLLHTRPQTTTRKSRTFSSQKGTHNQIALRQCLLPPCRRSMGTPAARSVETPSARAFSEAPPEVPADSFTQVTYKSETWSLEGTQLTLPRLDITCLFAHLRAS</sequence>
<organism evidence="2 3">
    <name type="scientific">Pseudoneurospora amorphoporcata</name>
    <dbReference type="NCBI Taxonomy" id="241081"/>
    <lineage>
        <taxon>Eukaryota</taxon>
        <taxon>Fungi</taxon>
        <taxon>Dikarya</taxon>
        <taxon>Ascomycota</taxon>
        <taxon>Pezizomycotina</taxon>
        <taxon>Sordariomycetes</taxon>
        <taxon>Sordariomycetidae</taxon>
        <taxon>Sordariales</taxon>
        <taxon>Sordariaceae</taxon>
        <taxon>Pseudoneurospora</taxon>
    </lineage>
</organism>
<name>A0AAN6NKL6_9PEZI</name>
<reference evidence="2" key="1">
    <citation type="journal article" date="2023" name="Mol. Phylogenet. Evol.">
        <title>Genome-scale phylogeny and comparative genomics of the fungal order Sordariales.</title>
        <authorList>
            <person name="Hensen N."/>
            <person name="Bonometti L."/>
            <person name="Westerberg I."/>
            <person name="Brannstrom I.O."/>
            <person name="Guillou S."/>
            <person name="Cros-Aarteil S."/>
            <person name="Calhoun S."/>
            <person name="Haridas S."/>
            <person name="Kuo A."/>
            <person name="Mondo S."/>
            <person name="Pangilinan J."/>
            <person name="Riley R."/>
            <person name="LaButti K."/>
            <person name="Andreopoulos B."/>
            <person name="Lipzen A."/>
            <person name="Chen C."/>
            <person name="Yan M."/>
            <person name="Daum C."/>
            <person name="Ng V."/>
            <person name="Clum A."/>
            <person name="Steindorff A."/>
            <person name="Ohm R.A."/>
            <person name="Martin F."/>
            <person name="Silar P."/>
            <person name="Natvig D.O."/>
            <person name="Lalanne C."/>
            <person name="Gautier V."/>
            <person name="Ament-Velasquez S.L."/>
            <person name="Kruys A."/>
            <person name="Hutchinson M.I."/>
            <person name="Powell A.J."/>
            <person name="Barry K."/>
            <person name="Miller A.N."/>
            <person name="Grigoriev I.V."/>
            <person name="Debuchy R."/>
            <person name="Gladieux P."/>
            <person name="Hiltunen Thoren M."/>
            <person name="Johannesson H."/>
        </authorList>
    </citation>
    <scope>NUCLEOTIDE SEQUENCE</scope>
    <source>
        <strain evidence="2">CBS 626.80</strain>
    </source>
</reference>
<reference evidence="2" key="2">
    <citation type="submission" date="2023-06" db="EMBL/GenBank/DDBJ databases">
        <authorList>
            <consortium name="Lawrence Berkeley National Laboratory"/>
            <person name="Mondo S.J."/>
            <person name="Hensen N."/>
            <person name="Bonometti L."/>
            <person name="Westerberg I."/>
            <person name="Brannstrom I.O."/>
            <person name="Guillou S."/>
            <person name="Cros-Aarteil S."/>
            <person name="Calhoun S."/>
            <person name="Haridas S."/>
            <person name="Kuo A."/>
            <person name="Pangilinan J."/>
            <person name="Riley R."/>
            <person name="Labutti K."/>
            <person name="Andreopoulos B."/>
            <person name="Lipzen A."/>
            <person name="Chen C."/>
            <person name="Yanf M."/>
            <person name="Daum C."/>
            <person name="Ng V."/>
            <person name="Clum A."/>
            <person name="Steindorff A."/>
            <person name="Ohm R."/>
            <person name="Martin F."/>
            <person name="Silar P."/>
            <person name="Natvig D."/>
            <person name="Lalanne C."/>
            <person name="Gautier V."/>
            <person name="Ament-Velasquez S.L."/>
            <person name="Kruys A."/>
            <person name="Hutchinson M.I."/>
            <person name="Powell A.J."/>
            <person name="Barry K."/>
            <person name="Miller A.N."/>
            <person name="Grigoriev I.V."/>
            <person name="Debuchy R."/>
            <person name="Gladieux P."/>
            <person name="Thoren M.H."/>
            <person name="Johannesson H."/>
        </authorList>
    </citation>
    <scope>NUCLEOTIDE SEQUENCE</scope>
    <source>
        <strain evidence="2">CBS 626.80</strain>
    </source>
</reference>